<gene>
    <name evidence="2" type="ORF">MOV08_35240</name>
</gene>
<dbReference type="Proteomes" id="UP001218629">
    <property type="component" value="Chromosome"/>
</dbReference>
<sequence length="112" mass="12341">MGELASETREENRNSVPEASKEGAHQFIGNKDYSSLMEILVADRDERIRNADLTTNEFLKVLSSPPFDATPELARVNSATPVDTSLSLTYIAHRSIFVALDGGLLFVSTRLN</sequence>
<accession>A0ABY8AKN0</accession>
<organism evidence="2 3">
    <name type="scientific">Streptomyces yunnanensis</name>
    <dbReference type="NCBI Taxonomy" id="156453"/>
    <lineage>
        <taxon>Bacteria</taxon>
        <taxon>Bacillati</taxon>
        <taxon>Actinomycetota</taxon>
        <taxon>Actinomycetes</taxon>
        <taxon>Kitasatosporales</taxon>
        <taxon>Streptomycetaceae</taxon>
        <taxon>Streptomyces</taxon>
    </lineage>
</organism>
<protein>
    <submittedName>
        <fullName evidence="2">Uncharacterized protein</fullName>
    </submittedName>
</protein>
<evidence type="ECO:0000256" key="1">
    <source>
        <dbReference type="SAM" id="MobiDB-lite"/>
    </source>
</evidence>
<dbReference type="RefSeq" id="WP_275310301.1">
    <property type="nucleotide sequence ID" value="NZ_CP095749.1"/>
</dbReference>
<name>A0ABY8AKN0_9ACTN</name>
<evidence type="ECO:0000313" key="3">
    <source>
        <dbReference type="Proteomes" id="UP001218629"/>
    </source>
</evidence>
<proteinExistence type="predicted"/>
<dbReference type="EMBL" id="CP095749">
    <property type="protein sequence ID" value="WEB44022.1"/>
    <property type="molecule type" value="Genomic_DNA"/>
</dbReference>
<evidence type="ECO:0000313" key="2">
    <source>
        <dbReference type="EMBL" id="WEB44022.1"/>
    </source>
</evidence>
<feature type="compositionally biased region" description="Basic and acidic residues" evidence="1">
    <location>
        <begin position="1"/>
        <end position="24"/>
    </location>
</feature>
<reference evidence="2 3" key="1">
    <citation type="submission" date="2022-03" db="EMBL/GenBank/DDBJ databases">
        <title>Streptomyces yunnanensis P86,complete genome.</title>
        <authorList>
            <person name="Chen S."/>
            <person name="Zhang Q."/>
        </authorList>
    </citation>
    <scope>NUCLEOTIDE SEQUENCE [LARGE SCALE GENOMIC DNA]</scope>
    <source>
        <strain evidence="2 3">P86</strain>
    </source>
</reference>
<keyword evidence="3" id="KW-1185">Reference proteome</keyword>
<feature type="region of interest" description="Disordered" evidence="1">
    <location>
        <begin position="1"/>
        <end position="27"/>
    </location>
</feature>